<dbReference type="AlphaFoldDB" id="A0A915CUI6"/>
<accession>A0A915CUI6</accession>
<protein>
    <submittedName>
        <fullName evidence="2">Uncharacterized protein</fullName>
    </submittedName>
</protein>
<dbReference type="Gene3D" id="4.10.1110.10">
    <property type="entry name" value="AN1-like Zinc finger"/>
    <property type="match status" value="1"/>
</dbReference>
<dbReference type="PANTHER" id="PTHR10634">
    <property type="entry name" value="AN1-TYPE ZINC FINGER PROTEIN"/>
    <property type="match status" value="1"/>
</dbReference>
<dbReference type="InterPro" id="IPR035896">
    <property type="entry name" value="AN1-like_Znf"/>
</dbReference>
<proteinExistence type="predicted"/>
<name>A0A915CUI6_9BILA</name>
<dbReference type="Gene3D" id="1.20.5.4770">
    <property type="match status" value="2"/>
</dbReference>
<dbReference type="Proteomes" id="UP000887574">
    <property type="component" value="Unplaced"/>
</dbReference>
<keyword evidence="1" id="KW-1185">Reference proteome</keyword>
<dbReference type="WBParaSite" id="jg1229">
    <property type="protein sequence ID" value="jg1229"/>
    <property type="gene ID" value="jg1229"/>
</dbReference>
<dbReference type="InterPro" id="IPR050652">
    <property type="entry name" value="AN1_A20_ZnFinger"/>
</dbReference>
<organism evidence="1 2">
    <name type="scientific">Ditylenchus dipsaci</name>
    <dbReference type="NCBI Taxonomy" id="166011"/>
    <lineage>
        <taxon>Eukaryota</taxon>
        <taxon>Metazoa</taxon>
        <taxon>Ecdysozoa</taxon>
        <taxon>Nematoda</taxon>
        <taxon>Chromadorea</taxon>
        <taxon>Rhabditida</taxon>
        <taxon>Tylenchina</taxon>
        <taxon>Tylenchomorpha</taxon>
        <taxon>Sphaerularioidea</taxon>
        <taxon>Anguinidae</taxon>
        <taxon>Anguininae</taxon>
        <taxon>Ditylenchus</taxon>
    </lineage>
</organism>
<dbReference type="PANTHER" id="PTHR10634:SF149">
    <property type="entry name" value="AN1-TYPE DOMAIN-CONTAINING PROTEIN-RELATED"/>
    <property type="match status" value="1"/>
</dbReference>
<evidence type="ECO:0000313" key="2">
    <source>
        <dbReference type="WBParaSite" id="jg1229"/>
    </source>
</evidence>
<evidence type="ECO:0000313" key="1">
    <source>
        <dbReference type="Proteomes" id="UP000887574"/>
    </source>
</evidence>
<dbReference type="SUPFAM" id="SSF118310">
    <property type="entry name" value="AN1-like Zinc finger"/>
    <property type="match status" value="1"/>
</dbReference>
<sequence>MENQQQQPSQTTQCSKGCGFYGSAANEGRSSLQLTVEDAGNLNIFRLCSKCFKDSIKRKQDTSSSQRISPSSNISSNVDACTSASSVVSSITANLSVDSSSGALQFPQPYPNCDPAMFFRGIANCNSSASLSSSCSTNSIDDVSGTSPNAAGEVKKANRCHMCKKRVGLTGFVCRCGGLYCGSIDMIRPTPAVSTTKPWRERIRKNNPVVVSDKIQRI</sequence>
<reference evidence="2" key="1">
    <citation type="submission" date="2022-11" db="UniProtKB">
        <authorList>
            <consortium name="WormBaseParasite"/>
        </authorList>
    </citation>
    <scope>IDENTIFICATION</scope>
</reference>